<evidence type="ECO:0000259" key="6">
    <source>
        <dbReference type="Pfam" id="PF02826"/>
    </source>
</evidence>
<dbReference type="PROSITE" id="PS00670">
    <property type="entry name" value="D_2_HYDROXYACID_DH_2"/>
    <property type="match status" value="1"/>
</dbReference>
<evidence type="ECO:0000256" key="3">
    <source>
        <dbReference type="ARBA" id="ARBA00023027"/>
    </source>
</evidence>
<evidence type="ECO:0000256" key="1">
    <source>
        <dbReference type="ARBA" id="ARBA00005854"/>
    </source>
</evidence>
<dbReference type="InterPro" id="IPR036291">
    <property type="entry name" value="NAD(P)-bd_dom_sf"/>
</dbReference>
<dbReference type="InterPro" id="IPR058205">
    <property type="entry name" value="D-LDH-like"/>
</dbReference>
<name>A0A432WQ42_9GAMM</name>
<comment type="caution">
    <text evidence="7">The sequence shown here is derived from an EMBL/GenBank/DDBJ whole genome shotgun (WGS) entry which is preliminary data.</text>
</comment>
<dbReference type="SUPFAM" id="SSF51735">
    <property type="entry name" value="NAD(P)-binding Rossmann-fold domains"/>
    <property type="match status" value="1"/>
</dbReference>
<dbReference type="PANTHER" id="PTHR43026">
    <property type="entry name" value="2-HYDROXYACID DEHYDROGENASE HOMOLOG 1-RELATED"/>
    <property type="match status" value="1"/>
</dbReference>
<comment type="similarity">
    <text evidence="1 4">Belongs to the D-isomer specific 2-hydroxyacid dehydrogenase family.</text>
</comment>
<accession>A0A432WQ42</accession>
<keyword evidence="3" id="KW-0520">NAD</keyword>
<dbReference type="RefSeq" id="WP_126776263.1">
    <property type="nucleotide sequence ID" value="NZ_PIPM01000002.1"/>
</dbReference>
<evidence type="ECO:0000256" key="4">
    <source>
        <dbReference type="RuleBase" id="RU003719"/>
    </source>
</evidence>
<feature type="domain" description="D-isomer specific 2-hydroxyacid dehydrogenase catalytic" evidence="5">
    <location>
        <begin position="11"/>
        <end position="321"/>
    </location>
</feature>
<dbReference type="Pfam" id="PF00389">
    <property type="entry name" value="2-Hacid_dh"/>
    <property type="match status" value="1"/>
</dbReference>
<evidence type="ECO:0000256" key="2">
    <source>
        <dbReference type="ARBA" id="ARBA00023002"/>
    </source>
</evidence>
<dbReference type="AlphaFoldDB" id="A0A432WQ42"/>
<proteinExistence type="inferred from homology"/>
<reference evidence="7 8" key="1">
    <citation type="journal article" date="2011" name="Front. Microbiol.">
        <title>Genomic signatures of strain selection and enhancement in Bacillus atrophaeus var. globigii, a historical biowarfare simulant.</title>
        <authorList>
            <person name="Gibbons H.S."/>
            <person name="Broomall S.M."/>
            <person name="McNew L.A."/>
            <person name="Daligault H."/>
            <person name="Chapman C."/>
            <person name="Bruce D."/>
            <person name="Karavis M."/>
            <person name="Krepps M."/>
            <person name="McGregor P.A."/>
            <person name="Hong C."/>
            <person name="Park K.H."/>
            <person name="Akmal A."/>
            <person name="Feldman A."/>
            <person name="Lin J.S."/>
            <person name="Chang W.E."/>
            <person name="Higgs B.W."/>
            <person name="Demirev P."/>
            <person name="Lindquist J."/>
            <person name="Liem A."/>
            <person name="Fochler E."/>
            <person name="Read T.D."/>
            <person name="Tapia R."/>
            <person name="Johnson S."/>
            <person name="Bishop-Lilly K.A."/>
            <person name="Detter C."/>
            <person name="Han C."/>
            <person name="Sozhamannan S."/>
            <person name="Rosenzweig C.N."/>
            <person name="Skowronski E.W."/>
        </authorList>
    </citation>
    <scope>NUCLEOTIDE SEQUENCE [LARGE SCALE GENOMIC DNA]</scope>
    <source>
        <strain evidence="7 8">GYP-17</strain>
    </source>
</reference>
<gene>
    <name evidence="7" type="ORF">CWE11_03790</name>
</gene>
<organism evidence="7 8">
    <name type="scientific">Aliidiomarina sanyensis</name>
    <dbReference type="NCBI Taxonomy" id="1249555"/>
    <lineage>
        <taxon>Bacteria</taxon>
        <taxon>Pseudomonadati</taxon>
        <taxon>Pseudomonadota</taxon>
        <taxon>Gammaproteobacteria</taxon>
        <taxon>Alteromonadales</taxon>
        <taxon>Idiomarinaceae</taxon>
        <taxon>Aliidiomarina</taxon>
    </lineage>
</organism>
<protein>
    <submittedName>
        <fullName evidence="7">Hydroxyacid dehydrogenase</fullName>
    </submittedName>
</protein>
<dbReference type="SUPFAM" id="SSF52283">
    <property type="entry name" value="Formate/glycerate dehydrogenase catalytic domain-like"/>
    <property type="match status" value="1"/>
</dbReference>
<sequence length="334" mass="36122">MKIAFFSSKTYDQNSFTLANAGHAHAMTFFEAPLNADTASMAQGFPAVCVFVNDVVNRPVLETLKAQGTELIVLRCAGFNNVDLNAASELGIRVARVPAYSPHAVAEHALALILTLNRKTHRAYNRVREGNFSLDGLLGFDLAGRTVGVVGAGKIGEIFAHIMEAIGCKVLISDPYPSNTIQEKYEIVPFETLVKASDIISLHCPLTPSTHHLINEAVLSQCKRGVMLINTSRGKMVDTKAAIQALKTGQLGALGLDVYEEEGDLFFADLSSEVIQDDVFMRLLSFPNVLITGHQGFFTREALKNIADTTLANVTAFATGEGEFFEVGTEKIVG</sequence>
<dbReference type="OrthoDB" id="9805416at2"/>
<dbReference type="Gene3D" id="3.40.50.720">
    <property type="entry name" value="NAD(P)-binding Rossmann-like Domain"/>
    <property type="match status" value="2"/>
</dbReference>
<dbReference type="InterPro" id="IPR029753">
    <property type="entry name" value="D-isomer_DH_CS"/>
</dbReference>
<evidence type="ECO:0000313" key="7">
    <source>
        <dbReference type="EMBL" id="RUO35881.1"/>
    </source>
</evidence>
<dbReference type="GO" id="GO:0008720">
    <property type="term" value="F:D-lactate dehydrogenase (NAD+) activity"/>
    <property type="evidence" value="ECO:0007669"/>
    <property type="project" value="TreeGrafter"/>
</dbReference>
<keyword evidence="2 4" id="KW-0560">Oxidoreductase</keyword>
<dbReference type="Pfam" id="PF02826">
    <property type="entry name" value="2-Hacid_dh_C"/>
    <property type="match status" value="1"/>
</dbReference>
<keyword evidence="8" id="KW-1185">Reference proteome</keyword>
<dbReference type="EMBL" id="PIPM01000002">
    <property type="protein sequence ID" value="RUO35881.1"/>
    <property type="molecule type" value="Genomic_DNA"/>
</dbReference>
<evidence type="ECO:0000313" key="8">
    <source>
        <dbReference type="Proteomes" id="UP000288405"/>
    </source>
</evidence>
<dbReference type="Proteomes" id="UP000288405">
    <property type="component" value="Unassembled WGS sequence"/>
</dbReference>
<evidence type="ECO:0000259" key="5">
    <source>
        <dbReference type="Pfam" id="PF00389"/>
    </source>
</evidence>
<dbReference type="PANTHER" id="PTHR43026:SF1">
    <property type="entry name" value="2-HYDROXYACID DEHYDROGENASE HOMOLOG 1-RELATED"/>
    <property type="match status" value="1"/>
</dbReference>
<dbReference type="InterPro" id="IPR006139">
    <property type="entry name" value="D-isomer_2_OHA_DH_cat_dom"/>
</dbReference>
<dbReference type="GO" id="GO:0051287">
    <property type="term" value="F:NAD binding"/>
    <property type="evidence" value="ECO:0007669"/>
    <property type="project" value="InterPro"/>
</dbReference>
<dbReference type="CDD" id="cd12183">
    <property type="entry name" value="LDH_like_2"/>
    <property type="match status" value="1"/>
</dbReference>
<dbReference type="InterPro" id="IPR006140">
    <property type="entry name" value="D-isomer_DH_NAD-bd"/>
</dbReference>
<feature type="domain" description="D-isomer specific 2-hydroxyacid dehydrogenase NAD-binding" evidence="6">
    <location>
        <begin position="110"/>
        <end position="296"/>
    </location>
</feature>